<gene>
    <name evidence="1" type="ORF">V6E02_11660</name>
</gene>
<dbReference type="Proteomes" id="UP001482231">
    <property type="component" value="Unassembled WGS sequence"/>
</dbReference>
<dbReference type="InterPro" id="IPR003787">
    <property type="entry name" value="Sulphur_relay_DsrE/F-like"/>
</dbReference>
<organism evidence="1 2">
    <name type="scientific">Thiobacter aerophilum</name>
    <dbReference type="NCBI Taxonomy" id="3121275"/>
    <lineage>
        <taxon>Bacteria</taxon>
        <taxon>Pseudomonadati</taxon>
        <taxon>Pseudomonadota</taxon>
        <taxon>Betaproteobacteria</taxon>
        <taxon>Burkholderiales</taxon>
        <taxon>Thiobacteraceae</taxon>
        <taxon>Thiobacter</taxon>
    </lineage>
</organism>
<dbReference type="Pfam" id="PF02635">
    <property type="entry name" value="DsrE"/>
    <property type="match status" value="1"/>
</dbReference>
<evidence type="ECO:0000313" key="1">
    <source>
        <dbReference type="EMBL" id="MEO1767867.1"/>
    </source>
</evidence>
<dbReference type="PANTHER" id="PTHR37691:SF1">
    <property type="entry name" value="BLR3518 PROTEIN"/>
    <property type="match status" value="1"/>
</dbReference>
<accession>A0ABV0EGS3</accession>
<protein>
    <submittedName>
        <fullName evidence="1">DsrE family protein</fullName>
    </submittedName>
</protein>
<proteinExistence type="predicted"/>
<dbReference type="PANTHER" id="PTHR37691">
    <property type="entry name" value="BLR3518 PROTEIN"/>
    <property type="match status" value="1"/>
</dbReference>
<dbReference type="Gene3D" id="3.40.1260.10">
    <property type="entry name" value="DsrEFH-like"/>
    <property type="match status" value="1"/>
</dbReference>
<dbReference type="SUPFAM" id="SSF75169">
    <property type="entry name" value="DsrEFH-like"/>
    <property type="match status" value="1"/>
</dbReference>
<dbReference type="EMBL" id="JBAJEX010000011">
    <property type="protein sequence ID" value="MEO1767867.1"/>
    <property type="molecule type" value="Genomic_DNA"/>
</dbReference>
<reference evidence="1 2" key="1">
    <citation type="submission" date="2024-02" db="EMBL/GenBank/DDBJ databases">
        <title>New thermophilic sulfur-oxidizing bacteria from a hot springs of the Uzon caldera (Kamchatka, Russia).</title>
        <authorList>
            <person name="Dukat A.M."/>
            <person name="Elcheninov A.G."/>
            <person name="Frolov E.N."/>
        </authorList>
    </citation>
    <scope>NUCLEOTIDE SEQUENCE [LARGE SCALE GENOMIC DNA]</scope>
    <source>
        <strain evidence="1 2">AK1</strain>
    </source>
</reference>
<evidence type="ECO:0000313" key="2">
    <source>
        <dbReference type="Proteomes" id="UP001482231"/>
    </source>
</evidence>
<dbReference type="InterPro" id="IPR027396">
    <property type="entry name" value="DsrEFH-like"/>
</dbReference>
<name>A0ABV0EGS3_9BURK</name>
<sequence>MAATLALTGCAAQQSANAPVKAVYHINDSSNATAALRNIQNHLNADPQAKITVVTHGNGIDFLLDGATDKNGNPYNIPVEELMAKGVDFRVCNNTLTSRKIDKSKVLPGAKIVPSGVAELAKLQAQEGYVYVKP</sequence>
<comment type="caution">
    <text evidence="1">The sequence shown here is derived from an EMBL/GenBank/DDBJ whole genome shotgun (WGS) entry which is preliminary data.</text>
</comment>
<keyword evidence="2" id="KW-1185">Reference proteome</keyword>